<evidence type="ECO:0000256" key="6">
    <source>
        <dbReference type="ARBA" id="ARBA00023136"/>
    </source>
</evidence>
<keyword evidence="2" id="KW-0813">Transport</keyword>
<organism evidence="9 10">
    <name type="scientific">Pseudarthrobacter phenanthrenivorans</name>
    <name type="common">Arthrobacter phenanthrenivorans</name>
    <dbReference type="NCBI Taxonomy" id="361575"/>
    <lineage>
        <taxon>Bacteria</taxon>
        <taxon>Bacillati</taxon>
        <taxon>Actinomycetota</taxon>
        <taxon>Actinomycetes</taxon>
        <taxon>Micrococcales</taxon>
        <taxon>Micrococcaceae</taxon>
        <taxon>Pseudarthrobacter</taxon>
    </lineage>
</organism>
<evidence type="ECO:0000256" key="1">
    <source>
        <dbReference type="ARBA" id="ARBA00004651"/>
    </source>
</evidence>
<dbReference type="GO" id="GO:0005886">
    <property type="term" value="C:plasma membrane"/>
    <property type="evidence" value="ECO:0007669"/>
    <property type="project" value="UniProtKB-SubCell"/>
</dbReference>
<dbReference type="InterPro" id="IPR045324">
    <property type="entry name" value="Small_multidrug_res"/>
</dbReference>
<gene>
    <name evidence="9" type="ORF">D7Z96_19630</name>
</gene>
<dbReference type="SUPFAM" id="SSF103481">
    <property type="entry name" value="Multidrug resistance efflux transporter EmrE"/>
    <property type="match status" value="1"/>
</dbReference>
<feature type="transmembrane region" description="Helical" evidence="8">
    <location>
        <begin position="30"/>
        <end position="49"/>
    </location>
</feature>
<dbReference type="PANTHER" id="PTHR30561">
    <property type="entry name" value="SMR FAMILY PROTON-DEPENDENT DRUG EFFLUX TRANSPORTER SUGE"/>
    <property type="match status" value="1"/>
</dbReference>
<dbReference type="RefSeq" id="WP_120693653.1">
    <property type="nucleotide sequence ID" value="NZ_RBNH01000029.1"/>
</dbReference>
<dbReference type="GO" id="GO:0015199">
    <property type="term" value="F:amino-acid betaine transmembrane transporter activity"/>
    <property type="evidence" value="ECO:0007669"/>
    <property type="project" value="TreeGrafter"/>
</dbReference>
<evidence type="ECO:0000313" key="9">
    <source>
        <dbReference type="EMBL" id="RKO19955.1"/>
    </source>
</evidence>
<keyword evidence="3" id="KW-1003">Cell membrane</keyword>
<feature type="transmembrane region" description="Helical" evidence="8">
    <location>
        <begin position="56"/>
        <end position="76"/>
    </location>
</feature>
<reference evidence="10" key="2">
    <citation type="submission" date="2018-10" db="EMBL/GenBank/DDBJ databases">
        <authorList>
            <person name="Wang Y."/>
            <person name="Wang J."/>
            <person name="Yang X."/>
            <person name="Wang Z."/>
            <person name="Huang Y."/>
        </authorList>
    </citation>
    <scope>NUCLEOTIDE SEQUENCE [LARGE SCALE GENOMIC DNA]</scope>
    <source>
        <strain evidence="10">J015</strain>
    </source>
</reference>
<evidence type="ECO:0000256" key="3">
    <source>
        <dbReference type="ARBA" id="ARBA00022475"/>
    </source>
</evidence>
<keyword evidence="5 8" id="KW-1133">Transmembrane helix</keyword>
<evidence type="ECO:0000256" key="5">
    <source>
        <dbReference type="ARBA" id="ARBA00022989"/>
    </source>
</evidence>
<dbReference type="InterPro" id="IPR037185">
    <property type="entry name" value="EmrE-like"/>
</dbReference>
<reference evidence="9 10" key="1">
    <citation type="submission" date="2018-10" db="EMBL/GenBank/DDBJ databases">
        <title>Genome-guide identification and characterization of bacteria that degrade polycyclic aromatic hydrocarbons and resist hexavalent chromium simultaneously.</title>
        <authorList>
            <person name="Feng H."/>
        </authorList>
    </citation>
    <scope>NUCLEOTIDE SEQUENCE [LARGE SCALE GENOMIC DNA]</scope>
    <source>
        <strain evidence="9 10">J015</strain>
    </source>
</reference>
<dbReference type="InterPro" id="IPR000390">
    <property type="entry name" value="Small_drug/metabolite_transptr"/>
</dbReference>
<dbReference type="GO" id="GO:0015297">
    <property type="term" value="F:antiporter activity"/>
    <property type="evidence" value="ECO:0007669"/>
    <property type="project" value="TreeGrafter"/>
</dbReference>
<dbReference type="Proteomes" id="UP000273159">
    <property type="component" value="Unassembled WGS sequence"/>
</dbReference>
<comment type="similarity">
    <text evidence="7">Belongs to the drug/metabolite transporter (DMT) superfamily. Small multidrug resistance (SMR) (TC 2.A.7.1) family.</text>
</comment>
<comment type="caution">
    <text evidence="9">The sequence shown here is derived from an EMBL/GenBank/DDBJ whole genome shotgun (WGS) entry which is preliminary data.</text>
</comment>
<dbReference type="Gene3D" id="1.10.3730.20">
    <property type="match status" value="1"/>
</dbReference>
<dbReference type="PANTHER" id="PTHR30561:SF1">
    <property type="entry name" value="MULTIDRUG TRANSPORTER EMRE"/>
    <property type="match status" value="1"/>
</dbReference>
<sequence>MNKWSLLGCAILSEVAASLSLKAALENPLWYALVVAGYSASFVFLSAVLRAGMPLGIAYGIWGALGVALTAGAASVAFSEPLTPTMLAGMVLVIAGVLCVETGSRNASAPKEPAR</sequence>
<keyword evidence="4 7" id="KW-0812">Transmembrane</keyword>
<evidence type="ECO:0000256" key="7">
    <source>
        <dbReference type="RuleBase" id="RU003942"/>
    </source>
</evidence>
<name>A0A3B0FJC2_PSEPS</name>
<feature type="transmembrane region" description="Helical" evidence="8">
    <location>
        <begin position="82"/>
        <end position="100"/>
    </location>
</feature>
<proteinExistence type="inferred from homology"/>
<evidence type="ECO:0000256" key="8">
    <source>
        <dbReference type="SAM" id="Phobius"/>
    </source>
</evidence>
<dbReference type="AlphaFoldDB" id="A0A3B0FJC2"/>
<keyword evidence="6 8" id="KW-0472">Membrane</keyword>
<dbReference type="Pfam" id="PF00893">
    <property type="entry name" value="Multi_Drug_Res"/>
    <property type="match status" value="1"/>
</dbReference>
<accession>A0A3B0FJC2</accession>
<evidence type="ECO:0000256" key="2">
    <source>
        <dbReference type="ARBA" id="ARBA00022448"/>
    </source>
</evidence>
<dbReference type="GO" id="GO:0015220">
    <property type="term" value="F:choline transmembrane transporter activity"/>
    <property type="evidence" value="ECO:0007669"/>
    <property type="project" value="TreeGrafter"/>
</dbReference>
<evidence type="ECO:0000313" key="10">
    <source>
        <dbReference type="Proteomes" id="UP000273159"/>
    </source>
</evidence>
<dbReference type="EMBL" id="RBNH01000029">
    <property type="protein sequence ID" value="RKO19955.1"/>
    <property type="molecule type" value="Genomic_DNA"/>
</dbReference>
<comment type="subcellular location">
    <subcellularLocation>
        <location evidence="1 7">Cell membrane</location>
        <topology evidence="1 7">Multi-pass membrane protein</topology>
    </subcellularLocation>
</comment>
<dbReference type="GO" id="GO:0031460">
    <property type="term" value="P:glycine betaine transport"/>
    <property type="evidence" value="ECO:0007669"/>
    <property type="project" value="TreeGrafter"/>
</dbReference>
<evidence type="ECO:0000256" key="4">
    <source>
        <dbReference type="ARBA" id="ARBA00022692"/>
    </source>
</evidence>
<protein>
    <submittedName>
        <fullName evidence="9">QacE family quaternary ammonium compound efflux SMR transporter</fullName>
    </submittedName>
</protein>